<protein>
    <recommendedName>
        <fullName evidence="3">Lipoprotein</fullName>
    </recommendedName>
</protein>
<organism evidence="1 2">
    <name type="scientific">Candidatus Pseudomonas adelgestsugas</name>
    <dbReference type="NCBI Taxonomy" id="1302376"/>
    <lineage>
        <taxon>Bacteria</taxon>
        <taxon>Pseudomonadati</taxon>
        <taxon>Pseudomonadota</taxon>
        <taxon>Gammaproteobacteria</taxon>
        <taxon>Pseudomonadales</taxon>
        <taxon>Pseudomonadaceae</taxon>
        <taxon>Pseudomonas</taxon>
    </lineage>
</organism>
<reference evidence="1 2" key="1">
    <citation type="journal article" date="2018" name="Genome Biol. Evol.">
        <title>Partnering With a Pest: Genomes of Hemlock Woolly Adelgid Symbionts Reveal Atypical Nutritional Provisioning Patterns in Dual-Obligate Bacteria.</title>
        <authorList>
            <person name="Weglarz K.M."/>
            <person name="Havill N.P."/>
            <person name="Burke G.R."/>
            <person name="von Dohlen C.D."/>
        </authorList>
    </citation>
    <scope>NUCLEOTIDE SEQUENCE [LARGE SCALE GENOMIC DNA]</scope>
    <source>
        <strain evidence="1 2">HWA_ENA</strain>
    </source>
</reference>
<dbReference type="EMBL" id="CP026512">
    <property type="protein sequence ID" value="QAX81540.1"/>
    <property type="molecule type" value="Genomic_DNA"/>
</dbReference>
<evidence type="ECO:0000313" key="2">
    <source>
        <dbReference type="Proteomes" id="UP000288953"/>
    </source>
</evidence>
<evidence type="ECO:0008006" key="3">
    <source>
        <dbReference type="Google" id="ProtNLM"/>
    </source>
</evidence>
<proteinExistence type="predicted"/>
<sequence>MNIFWLYMQIDILLIVPACNTKKPKNLEFDIKQSISSHHKIYKQQ</sequence>
<name>A0ABX5R8N0_9PSED</name>
<evidence type="ECO:0000313" key="1">
    <source>
        <dbReference type="EMBL" id="QAX81540.1"/>
    </source>
</evidence>
<accession>A0ABX5R8N0</accession>
<keyword evidence="2" id="KW-1185">Reference proteome</keyword>
<gene>
    <name evidence="1" type="ORF">C3B55_00174</name>
</gene>
<dbReference type="Proteomes" id="UP000288953">
    <property type="component" value="Chromosome"/>
</dbReference>